<feature type="compositionally biased region" description="Acidic residues" evidence="1">
    <location>
        <begin position="235"/>
        <end position="247"/>
    </location>
</feature>
<name>A0ABR3G799_9PEZI</name>
<evidence type="ECO:0000313" key="3">
    <source>
        <dbReference type="Proteomes" id="UP001447188"/>
    </source>
</evidence>
<feature type="region of interest" description="Disordered" evidence="1">
    <location>
        <begin position="395"/>
        <end position="438"/>
    </location>
</feature>
<evidence type="ECO:0000313" key="2">
    <source>
        <dbReference type="EMBL" id="KAL0631572.1"/>
    </source>
</evidence>
<feature type="compositionally biased region" description="Basic and acidic residues" evidence="1">
    <location>
        <begin position="342"/>
        <end position="367"/>
    </location>
</feature>
<keyword evidence="3" id="KW-1185">Reference proteome</keyword>
<proteinExistence type="predicted"/>
<feature type="compositionally biased region" description="Low complexity" evidence="1">
    <location>
        <begin position="405"/>
        <end position="419"/>
    </location>
</feature>
<sequence length="558" mass="62232">MSNALAVRCRNPGEFIASVVERHKGFPLPRSEDEKTYLVFIGEDEEGVLELIPGPDREFVEGSVWRGGPGEAGEYEGDEGEGYPEIDGEEEEEDKTPLHRARIRRVPRRIQIRYIRHDEIAGGLYREEGRNFDYNSEENESEASEGLAQMQRGRHGFGRGAHAADEEGLNEVMGEELVEQLSRIPSKLSGGSDEMSDDEDGRDFPVNRIDETRLDKLNASQELNQQFSQSRPLQEESDDRSDEILGEVEERYHSAVSDSQWGPNEARHEQKIKLDKLIDGREGARFPMANEEFPQSPQLLAPGLQEEPGLPVPNEIASENLFLSFRPLEFEAIGGVTEENDGNIKREASTEATSDRGKASRRATPEGRRRSIELYGIEGREELYSAVNKVVEPGSPIRPQLDEISPLTTSSHSSLNLNTSRKDPIKPEEDEADEDETLPYPTTTLENLIATEYIDVIYLEDLETLHGFLEAMLFSPTVSAPNPPLLAIWGLVGAHYQTDYFGGEGIGETVARAVETAAKSGRLLVLGEGYIEVDYGDGENEVQEQCWMDVEVPILNTG</sequence>
<reference evidence="2 3" key="1">
    <citation type="submission" date="2024-02" db="EMBL/GenBank/DDBJ databases">
        <title>Discinaceae phylogenomics.</title>
        <authorList>
            <person name="Dirks A.C."/>
            <person name="James T.Y."/>
        </authorList>
    </citation>
    <scope>NUCLEOTIDE SEQUENCE [LARGE SCALE GENOMIC DNA]</scope>
    <source>
        <strain evidence="2 3">ACD0624</strain>
    </source>
</reference>
<dbReference type="EMBL" id="JBBBZM010000235">
    <property type="protein sequence ID" value="KAL0631572.1"/>
    <property type="molecule type" value="Genomic_DNA"/>
</dbReference>
<protein>
    <submittedName>
        <fullName evidence="2">Uncharacterized protein</fullName>
    </submittedName>
</protein>
<feature type="compositionally biased region" description="Acidic residues" evidence="1">
    <location>
        <begin position="73"/>
        <end position="94"/>
    </location>
</feature>
<feature type="compositionally biased region" description="Basic and acidic residues" evidence="1">
    <location>
        <begin position="202"/>
        <end position="216"/>
    </location>
</feature>
<gene>
    <name evidence="2" type="ORF">Q9L58_009570</name>
</gene>
<feature type="region of interest" description="Disordered" evidence="1">
    <location>
        <begin position="156"/>
        <end position="268"/>
    </location>
</feature>
<dbReference type="Proteomes" id="UP001447188">
    <property type="component" value="Unassembled WGS sequence"/>
</dbReference>
<feature type="region of interest" description="Disordered" evidence="1">
    <location>
        <begin position="283"/>
        <end position="312"/>
    </location>
</feature>
<feature type="compositionally biased region" description="Acidic residues" evidence="1">
    <location>
        <begin position="166"/>
        <end position="178"/>
    </location>
</feature>
<organism evidence="2 3">
    <name type="scientific">Discina gigas</name>
    <dbReference type="NCBI Taxonomy" id="1032678"/>
    <lineage>
        <taxon>Eukaryota</taxon>
        <taxon>Fungi</taxon>
        <taxon>Dikarya</taxon>
        <taxon>Ascomycota</taxon>
        <taxon>Pezizomycotina</taxon>
        <taxon>Pezizomycetes</taxon>
        <taxon>Pezizales</taxon>
        <taxon>Discinaceae</taxon>
        <taxon>Discina</taxon>
    </lineage>
</organism>
<feature type="compositionally biased region" description="Acidic residues" evidence="1">
    <location>
        <begin position="428"/>
        <end position="437"/>
    </location>
</feature>
<feature type="non-terminal residue" evidence="2">
    <location>
        <position position="558"/>
    </location>
</feature>
<feature type="region of interest" description="Disordered" evidence="1">
    <location>
        <begin position="60"/>
        <end position="98"/>
    </location>
</feature>
<feature type="region of interest" description="Disordered" evidence="1">
    <location>
        <begin position="337"/>
        <end position="367"/>
    </location>
</feature>
<accession>A0ABR3G799</accession>
<comment type="caution">
    <text evidence="2">The sequence shown here is derived from an EMBL/GenBank/DDBJ whole genome shotgun (WGS) entry which is preliminary data.</text>
</comment>
<feature type="compositionally biased region" description="Polar residues" evidence="1">
    <location>
        <begin position="218"/>
        <end position="232"/>
    </location>
</feature>
<evidence type="ECO:0000256" key="1">
    <source>
        <dbReference type="SAM" id="MobiDB-lite"/>
    </source>
</evidence>